<dbReference type="FunFam" id="1.10.220.100:FF:000001">
    <property type="entry name" value="Enhancer of mRNA-decapping protein 4"/>
    <property type="match status" value="1"/>
</dbReference>
<comment type="subcellular location">
    <subcellularLocation>
        <location evidence="1">Cytoplasm</location>
        <location evidence="1">P-body</location>
    </subcellularLocation>
</comment>
<evidence type="ECO:0000256" key="2">
    <source>
        <dbReference type="ARBA" id="ARBA00009639"/>
    </source>
</evidence>
<dbReference type="PANTHER" id="PTHR15598">
    <property type="entry name" value="ENHANCER OF MRNA-DECAPPING PROTEIN 4"/>
    <property type="match status" value="1"/>
</dbReference>
<feature type="compositionally biased region" description="Acidic residues" evidence="8">
    <location>
        <begin position="24"/>
        <end position="63"/>
    </location>
</feature>
<dbReference type="OrthoDB" id="21128at2759"/>
<evidence type="ECO:0000313" key="10">
    <source>
        <dbReference type="EMBL" id="CAG2210692.1"/>
    </source>
</evidence>
<name>A0A8S3RWW2_MYTED</name>
<dbReference type="GO" id="GO:0000932">
    <property type="term" value="C:P-body"/>
    <property type="evidence" value="ECO:0007669"/>
    <property type="project" value="UniProtKB-SubCell"/>
</dbReference>
<dbReference type="InterPro" id="IPR045152">
    <property type="entry name" value="EDC4-like"/>
</dbReference>
<comment type="similarity">
    <text evidence="2">Belongs to the WD repeat EDC4 family.</text>
</comment>
<dbReference type="InterPro" id="IPR049404">
    <property type="entry name" value="EDC4_C"/>
</dbReference>
<evidence type="ECO:0000256" key="7">
    <source>
        <dbReference type="SAM" id="Coils"/>
    </source>
</evidence>
<keyword evidence="11" id="KW-1185">Reference proteome</keyword>
<evidence type="ECO:0000256" key="1">
    <source>
        <dbReference type="ARBA" id="ARBA00004201"/>
    </source>
</evidence>
<feature type="region of interest" description="Disordered" evidence="8">
    <location>
        <begin position="1"/>
        <end position="110"/>
    </location>
</feature>
<dbReference type="EMBL" id="CAJPWZ010001243">
    <property type="protein sequence ID" value="CAG2210692.1"/>
    <property type="molecule type" value="Genomic_DNA"/>
</dbReference>
<feature type="domain" description="Enhancer of mRNA-decapping protein 4 C-terminal" evidence="9">
    <location>
        <begin position="439"/>
        <end position="570"/>
    </location>
</feature>
<dbReference type="AlphaFoldDB" id="A0A8S3RWW2"/>
<sequence length="577" mass="65417">MDSTQGSDKVIRAWPLPPDVSSEQGEEEEENEQCNYQDQDEGDEDVQVEEEEVVCEEEEEEDTSREKEEPVPEVSSEEIEEHILEEQSEESEQEGPKEAPVAEKVKPQIIIKEVPPESRKCERLSGNKRLQEQLADQQEKQNELQRQQIEIEQLRHMSQQPQPNIEEHLGKLEGIVTSRVERISQRREKQRHERLQHTLVQTLQKSVASNVEDQVRDEMRNTVLPAVTRSLEPVKEQLHQELAQKLTATDSLLKDNIGKMIRSKQTTEAIGLAAGNALQTPIQAAYREAFQNIVIPNFDRATQNMFQQVNEAFTKGTKEYIRTLETHLDVIKQKHTEARDPIVAQMRKLADSFQTSAESMKAQVTASIQTQVQSEMQNSFLSLQETLIRAVRQAVKDEVNTAVQEQGATISSNVLDAMRSGAATPIPTSPDPQQARTHIMQLLRQGQLNAAFNSIKATHKSTSELALSAANLELVVFVCETVNPAQIFNQTPCPLEQPVLLSLIQQLSADIGQNTELKHKYLEEAVMNLDLTNKITQEHMRGVLYSLIQKLKNYISLHPNDKTCRHLKMLQMASNLC</sequence>
<evidence type="ECO:0000259" key="9">
    <source>
        <dbReference type="Pfam" id="PF21289"/>
    </source>
</evidence>
<comment type="caution">
    <text evidence="10">The sequence shown here is derived from an EMBL/GenBank/DDBJ whole genome shotgun (WGS) entry which is preliminary data.</text>
</comment>
<reference evidence="10" key="1">
    <citation type="submission" date="2021-03" db="EMBL/GenBank/DDBJ databases">
        <authorList>
            <person name="Bekaert M."/>
        </authorList>
    </citation>
    <scope>NUCLEOTIDE SEQUENCE</scope>
</reference>
<dbReference type="InterPro" id="IPR044938">
    <property type="entry name" value="EDC4_C_sf"/>
</dbReference>
<evidence type="ECO:0000256" key="6">
    <source>
        <dbReference type="ARBA" id="ARBA00023054"/>
    </source>
</evidence>
<dbReference type="Gene3D" id="1.10.220.100">
    <property type="entry name" value="conserved c-terminal region of ge- 1"/>
    <property type="match status" value="1"/>
</dbReference>
<keyword evidence="6 7" id="KW-0175">Coiled coil</keyword>
<evidence type="ECO:0000256" key="3">
    <source>
        <dbReference type="ARBA" id="ARBA00022490"/>
    </source>
</evidence>
<organism evidence="10 11">
    <name type="scientific">Mytilus edulis</name>
    <name type="common">Blue mussel</name>
    <dbReference type="NCBI Taxonomy" id="6550"/>
    <lineage>
        <taxon>Eukaryota</taxon>
        <taxon>Metazoa</taxon>
        <taxon>Spiralia</taxon>
        <taxon>Lophotrochozoa</taxon>
        <taxon>Mollusca</taxon>
        <taxon>Bivalvia</taxon>
        <taxon>Autobranchia</taxon>
        <taxon>Pteriomorphia</taxon>
        <taxon>Mytilida</taxon>
        <taxon>Mytiloidea</taxon>
        <taxon>Mytilidae</taxon>
        <taxon>Mytilinae</taxon>
        <taxon>Mytilus</taxon>
    </lineage>
</organism>
<feature type="compositionally biased region" description="Basic and acidic residues" evidence="8">
    <location>
        <begin position="94"/>
        <end position="106"/>
    </location>
</feature>
<keyword evidence="3" id="KW-0963">Cytoplasm</keyword>
<dbReference type="Pfam" id="PF21289">
    <property type="entry name" value="EDC4_C"/>
    <property type="match status" value="1"/>
</dbReference>
<protein>
    <submittedName>
        <fullName evidence="10">EDC4</fullName>
    </submittedName>
</protein>
<feature type="coiled-coil region" evidence="7">
    <location>
        <begin position="121"/>
        <end position="157"/>
    </location>
</feature>
<accession>A0A8S3RWW2</accession>
<dbReference type="Gene3D" id="6.10.140.270">
    <property type="match status" value="1"/>
</dbReference>
<keyword evidence="5" id="KW-0677">Repeat</keyword>
<evidence type="ECO:0000256" key="8">
    <source>
        <dbReference type="SAM" id="MobiDB-lite"/>
    </source>
</evidence>
<dbReference type="PANTHER" id="PTHR15598:SF5">
    <property type="entry name" value="ENHANCER OF MRNA-DECAPPING PROTEIN 4"/>
    <property type="match status" value="1"/>
</dbReference>
<evidence type="ECO:0000256" key="4">
    <source>
        <dbReference type="ARBA" id="ARBA00022574"/>
    </source>
</evidence>
<evidence type="ECO:0000313" key="11">
    <source>
        <dbReference type="Proteomes" id="UP000683360"/>
    </source>
</evidence>
<dbReference type="Proteomes" id="UP000683360">
    <property type="component" value="Unassembled WGS sequence"/>
</dbReference>
<proteinExistence type="inferred from homology"/>
<keyword evidence="4" id="KW-0853">WD repeat</keyword>
<evidence type="ECO:0000256" key="5">
    <source>
        <dbReference type="ARBA" id="ARBA00022737"/>
    </source>
</evidence>
<dbReference type="GO" id="GO:0031087">
    <property type="term" value="P:deadenylation-independent decapping of nuclear-transcribed mRNA"/>
    <property type="evidence" value="ECO:0007669"/>
    <property type="project" value="InterPro"/>
</dbReference>
<gene>
    <name evidence="10" type="ORF">MEDL_24764</name>
</gene>